<evidence type="ECO:0000256" key="1">
    <source>
        <dbReference type="SAM" id="Phobius"/>
    </source>
</evidence>
<organism evidence="2 3">
    <name type="scientific">Vibrio amylolyticus</name>
    <dbReference type="NCBI Taxonomy" id="2847292"/>
    <lineage>
        <taxon>Bacteria</taxon>
        <taxon>Pseudomonadati</taxon>
        <taxon>Pseudomonadota</taxon>
        <taxon>Gammaproteobacteria</taxon>
        <taxon>Vibrionales</taxon>
        <taxon>Vibrionaceae</taxon>
        <taxon>Vibrio</taxon>
    </lineage>
</organism>
<proteinExistence type="predicted"/>
<name>A0A9X2BGV1_9VIBR</name>
<gene>
    <name evidence="2" type="ORF">KP803_03120</name>
</gene>
<sequence length="152" mass="17736">METGRSQFVIWLLIVIVLVLGFMLAWQKVDEEASDTALLVTSKRIIERASYYKQEWLLRKQPPKLLIDDTILTMSQSGWVMPIDQSGKENCSFWLDVLHPDNRDLTLYQDHLEGDENSMKYQCRYIYASNQVIVIQLVNDRFTVSVDFLTEA</sequence>
<evidence type="ECO:0000313" key="2">
    <source>
        <dbReference type="EMBL" id="MCK6262265.1"/>
    </source>
</evidence>
<accession>A0A9X2BGV1</accession>
<dbReference type="RefSeq" id="WP_248007388.1">
    <property type="nucleotide sequence ID" value="NZ_JAJHVV010000002.1"/>
</dbReference>
<keyword evidence="3" id="KW-1185">Reference proteome</keyword>
<protein>
    <submittedName>
        <fullName evidence="2">MSHA biogenesis protein MshF</fullName>
    </submittedName>
</protein>
<reference evidence="2" key="1">
    <citation type="submission" date="2021-11" db="EMBL/GenBank/DDBJ databases">
        <title>Vibrio ZSDE26 sp. nov. and Vibrio ZSDZ34 sp. nov., isolated from coastal seawater in Qingdao.</title>
        <authorList>
            <person name="Zhang P."/>
        </authorList>
    </citation>
    <scope>NUCLEOTIDE SEQUENCE</scope>
    <source>
        <strain evidence="2">ZSDE26</strain>
    </source>
</reference>
<comment type="caution">
    <text evidence="2">The sequence shown here is derived from an EMBL/GenBank/DDBJ whole genome shotgun (WGS) entry which is preliminary data.</text>
</comment>
<dbReference type="AlphaFoldDB" id="A0A9X2BGV1"/>
<feature type="transmembrane region" description="Helical" evidence="1">
    <location>
        <begin position="6"/>
        <end position="26"/>
    </location>
</feature>
<keyword evidence="1" id="KW-0472">Membrane</keyword>
<dbReference type="Proteomes" id="UP001139559">
    <property type="component" value="Unassembled WGS sequence"/>
</dbReference>
<keyword evidence="1" id="KW-0812">Transmembrane</keyword>
<dbReference type="EMBL" id="JAJHVV010000002">
    <property type="protein sequence ID" value="MCK6262265.1"/>
    <property type="molecule type" value="Genomic_DNA"/>
</dbReference>
<keyword evidence="1" id="KW-1133">Transmembrane helix</keyword>
<evidence type="ECO:0000313" key="3">
    <source>
        <dbReference type="Proteomes" id="UP001139559"/>
    </source>
</evidence>